<dbReference type="RefSeq" id="WP_050695326.1">
    <property type="nucleotide sequence ID" value="NZ_CP012072.1"/>
</dbReference>
<sequence length="155" mass="17310">MRRFLNQWGTFAQGEDASGLLLMAFHPINQTVVNIGDGVLSLIQDAQRGFIGSQFTIGGTDRHCTFRFLVKDSFREPALTDAFMKSTLADIGEAFAKQSLLLGTPHFFRGGDLPRDHVFSDLGVMRLRRDTKNNNPIIPTNPEISHGFDNPTNTW</sequence>
<protein>
    <submittedName>
        <fullName evidence="2">Uncharacterized protein</fullName>
    </submittedName>
</protein>
<dbReference type="EMBL" id="CP066065">
    <property type="protein sequence ID" value="QQC43839.1"/>
    <property type="molecule type" value="Genomic_DNA"/>
</dbReference>
<dbReference type="Proteomes" id="UP000595220">
    <property type="component" value="Chromosome"/>
</dbReference>
<accession>A0AAQ0BVW9</accession>
<feature type="compositionally biased region" description="Low complexity" evidence="1">
    <location>
        <begin position="133"/>
        <end position="144"/>
    </location>
</feature>
<keyword evidence="3" id="KW-1185">Reference proteome</keyword>
<proteinExistence type="predicted"/>
<evidence type="ECO:0000313" key="2">
    <source>
        <dbReference type="EMBL" id="QQC43839.1"/>
    </source>
</evidence>
<dbReference type="AlphaFoldDB" id="A0AAQ0BVW9"/>
<gene>
    <name evidence="2" type="ORF">I6H42_08760</name>
</gene>
<feature type="region of interest" description="Disordered" evidence="1">
    <location>
        <begin position="133"/>
        <end position="155"/>
    </location>
</feature>
<name>A0AAQ0BVW9_9ACTO</name>
<organism evidence="2 3">
    <name type="scientific">Schaalia meyeri</name>
    <dbReference type="NCBI Taxonomy" id="52773"/>
    <lineage>
        <taxon>Bacteria</taxon>
        <taxon>Bacillati</taxon>
        <taxon>Actinomycetota</taxon>
        <taxon>Actinomycetes</taxon>
        <taxon>Actinomycetales</taxon>
        <taxon>Actinomycetaceae</taxon>
        <taxon>Schaalia</taxon>
    </lineage>
</organism>
<reference evidence="2 3" key="1">
    <citation type="submission" date="2020-12" db="EMBL/GenBank/DDBJ databases">
        <title>FDA dAtabase for Regulatory Grade micrObial Sequences (FDA-ARGOS): Supporting development and validation of Infectious Disease Dx tests.</title>
        <authorList>
            <person name="Sproer C."/>
            <person name="Gronow S."/>
            <person name="Severitt S."/>
            <person name="Schroder I."/>
            <person name="Tallon L."/>
            <person name="Sadzewicz L."/>
            <person name="Zhao X."/>
            <person name="Boylan J."/>
            <person name="Ott S."/>
            <person name="Bowen H."/>
            <person name="Vavikolanu K."/>
            <person name="Mehta A."/>
            <person name="Aluvathingal J."/>
            <person name="Nadendla S."/>
            <person name="Lowell S."/>
            <person name="Myers T."/>
            <person name="Yan Y."/>
            <person name="Sichtig H."/>
        </authorList>
    </citation>
    <scope>NUCLEOTIDE SEQUENCE [LARGE SCALE GENOMIC DNA]</scope>
    <source>
        <strain evidence="2 3">FDAARGOS_985</strain>
    </source>
</reference>
<evidence type="ECO:0000313" key="3">
    <source>
        <dbReference type="Proteomes" id="UP000595220"/>
    </source>
</evidence>
<evidence type="ECO:0000256" key="1">
    <source>
        <dbReference type="SAM" id="MobiDB-lite"/>
    </source>
</evidence>